<dbReference type="Proteomes" id="UP000017175">
    <property type="component" value="Chromosome"/>
</dbReference>
<organism evidence="1 2">
    <name type="scientific">Pseudomonas fluorescens NCIMB 11764</name>
    <dbReference type="NCBI Taxonomy" id="1221522"/>
    <lineage>
        <taxon>Bacteria</taxon>
        <taxon>Pseudomonadati</taxon>
        <taxon>Pseudomonadota</taxon>
        <taxon>Gammaproteobacteria</taxon>
        <taxon>Pseudomonadales</taxon>
        <taxon>Pseudomonadaceae</taxon>
        <taxon>Pseudomonas</taxon>
    </lineage>
</organism>
<proteinExistence type="predicted"/>
<protein>
    <submittedName>
        <fullName evidence="1">Uncharacterized protein</fullName>
    </submittedName>
</protein>
<gene>
    <name evidence="1" type="ORF">B723_22170</name>
</gene>
<name>A0A0K1QT47_PSEFL</name>
<dbReference type="EMBL" id="CP010945">
    <property type="protein sequence ID" value="AKV08944.1"/>
    <property type="molecule type" value="Genomic_DNA"/>
</dbReference>
<reference evidence="1 2" key="1">
    <citation type="journal article" date="2012" name="J. Bacteriol.">
        <title>Draft genome sequence of the cyanide-utilizing bacterium Pseudomonas fluorescens strain NCIMB 11764.</title>
        <authorList>
            <person name="Vilo C.A."/>
            <person name="Benedik M.J."/>
            <person name="Kunz D.A."/>
            <person name="Dong Q."/>
        </authorList>
    </citation>
    <scope>NUCLEOTIDE SEQUENCE [LARGE SCALE GENOMIC DNA]</scope>
    <source>
        <strain evidence="1 2">NCIMB 11764</strain>
    </source>
</reference>
<evidence type="ECO:0000313" key="1">
    <source>
        <dbReference type="EMBL" id="AKV08944.1"/>
    </source>
</evidence>
<dbReference type="AlphaFoldDB" id="A0A0K1QT47"/>
<accession>A0A0K1QT47</accession>
<sequence>MLRLKRDVENDQKIQSTISRTEMPERAHAKKTVVVKDASLGTMVSNPTVVACLFETAATAK</sequence>
<evidence type="ECO:0000313" key="2">
    <source>
        <dbReference type="Proteomes" id="UP000017175"/>
    </source>
</evidence>